<evidence type="ECO:0000256" key="7">
    <source>
        <dbReference type="ARBA" id="ARBA00023014"/>
    </source>
</evidence>
<keyword evidence="7 8" id="KW-0411">Iron-sulfur</keyword>
<dbReference type="PROSITE" id="PS50926">
    <property type="entry name" value="TRAM"/>
    <property type="match status" value="1"/>
</dbReference>
<accession>A0A6N0HZ95</accession>
<proteinExistence type="inferred from homology"/>
<dbReference type="InterPro" id="IPR013848">
    <property type="entry name" value="Methylthiotransferase_N"/>
</dbReference>
<dbReference type="GO" id="GO:0005829">
    <property type="term" value="C:cytosol"/>
    <property type="evidence" value="ECO:0007669"/>
    <property type="project" value="TreeGrafter"/>
</dbReference>
<evidence type="ECO:0000259" key="11">
    <source>
        <dbReference type="PROSITE" id="PS51918"/>
    </source>
</evidence>
<keyword evidence="2 8" id="KW-0963">Cytoplasm</keyword>
<dbReference type="SFLD" id="SFLDG01082">
    <property type="entry name" value="B12-binding_domain_containing"/>
    <property type="match status" value="1"/>
</dbReference>
<comment type="similarity">
    <text evidence="8">Belongs to the methylthiotransferase family. RimO subfamily.</text>
</comment>
<dbReference type="InterPro" id="IPR005839">
    <property type="entry name" value="Methylthiotransferase"/>
</dbReference>
<dbReference type="NCBIfam" id="TIGR01125">
    <property type="entry name" value="30S ribosomal protein S12 methylthiotransferase RimO"/>
    <property type="match status" value="1"/>
</dbReference>
<feature type="binding site" evidence="8">
    <location>
        <position position="150"/>
    </location>
    <ligand>
        <name>[4Fe-4S] cluster</name>
        <dbReference type="ChEBI" id="CHEBI:49883"/>
        <label>2</label>
        <note>4Fe-4S-S-AdoMet</note>
    </ligand>
</feature>
<dbReference type="FunFam" id="3.80.30.20:FF:000001">
    <property type="entry name" value="tRNA-2-methylthio-N(6)-dimethylallyladenosine synthase 2"/>
    <property type="match status" value="1"/>
</dbReference>
<evidence type="ECO:0000313" key="13">
    <source>
        <dbReference type="Proteomes" id="UP000509658"/>
    </source>
</evidence>
<dbReference type="Gene3D" id="3.80.30.20">
    <property type="entry name" value="tm_1862 like domain"/>
    <property type="match status" value="1"/>
</dbReference>
<dbReference type="SFLD" id="SFLDF00274">
    <property type="entry name" value="ribosomal_protein_S12_methylth"/>
    <property type="match status" value="1"/>
</dbReference>
<dbReference type="SFLD" id="SFLDS00029">
    <property type="entry name" value="Radical_SAM"/>
    <property type="match status" value="1"/>
</dbReference>
<keyword evidence="6 8" id="KW-0408">Iron</keyword>
<comment type="function">
    <text evidence="8">Catalyzes the methylthiolation of an aspartic acid residue of ribosomal protein uS12.</text>
</comment>
<dbReference type="PANTHER" id="PTHR43837">
    <property type="entry name" value="RIBOSOMAL PROTEIN S12 METHYLTHIOTRANSFERASE RIMO"/>
    <property type="match status" value="1"/>
</dbReference>
<dbReference type="CDD" id="cd01335">
    <property type="entry name" value="Radical_SAM"/>
    <property type="match status" value="1"/>
</dbReference>
<dbReference type="FunFam" id="2.40.50.140:FF:000210">
    <property type="entry name" value="Ribosomal protein S12 methylthiotransferase RimO"/>
    <property type="match status" value="1"/>
</dbReference>
<dbReference type="HAMAP" id="MF_01865">
    <property type="entry name" value="MTTase_RimO"/>
    <property type="match status" value="1"/>
</dbReference>
<dbReference type="AlphaFoldDB" id="A0A6N0HZ95"/>
<dbReference type="InterPro" id="IPR038135">
    <property type="entry name" value="Methylthiotransferase_N_sf"/>
</dbReference>
<dbReference type="GO" id="GO:0103039">
    <property type="term" value="F:protein methylthiotransferase activity"/>
    <property type="evidence" value="ECO:0007669"/>
    <property type="project" value="UniProtKB-EC"/>
</dbReference>
<comment type="cofactor">
    <cofactor evidence="8">
        <name>[4Fe-4S] cluster</name>
        <dbReference type="ChEBI" id="CHEBI:49883"/>
    </cofactor>
    <text evidence="8">Binds 2 [4Fe-4S] clusters. One cluster is coordinated with 3 cysteines and an exchangeable S-adenosyl-L-methionine.</text>
</comment>
<keyword evidence="4 8" id="KW-0949">S-adenosyl-L-methionine</keyword>
<dbReference type="Pfam" id="PF00919">
    <property type="entry name" value="UPF0004"/>
    <property type="match status" value="1"/>
</dbReference>
<dbReference type="GO" id="GO:0046872">
    <property type="term" value="F:metal ion binding"/>
    <property type="evidence" value="ECO:0007669"/>
    <property type="project" value="UniProtKB-KW"/>
</dbReference>
<dbReference type="NCBIfam" id="TIGR00089">
    <property type="entry name" value="MiaB/RimO family radical SAM methylthiotransferase"/>
    <property type="match status" value="1"/>
</dbReference>
<dbReference type="Gene3D" id="2.40.50.140">
    <property type="entry name" value="Nucleic acid-binding proteins"/>
    <property type="match status" value="1"/>
</dbReference>
<feature type="binding site" evidence="8">
    <location>
        <position position="51"/>
    </location>
    <ligand>
        <name>[4Fe-4S] cluster</name>
        <dbReference type="ChEBI" id="CHEBI:49883"/>
        <label>1</label>
    </ligand>
</feature>
<keyword evidence="13" id="KW-1185">Reference proteome</keyword>
<evidence type="ECO:0000313" key="12">
    <source>
        <dbReference type="EMBL" id="QKQ27703.1"/>
    </source>
</evidence>
<dbReference type="PROSITE" id="PS51449">
    <property type="entry name" value="MTTASE_N"/>
    <property type="match status" value="1"/>
</dbReference>
<dbReference type="InterPro" id="IPR058240">
    <property type="entry name" value="rSAM_sf"/>
</dbReference>
<dbReference type="InterPro" id="IPR006638">
    <property type="entry name" value="Elp3/MiaA/NifB-like_rSAM"/>
</dbReference>
<dbReference type="Pfam" id="PF04055">
    <property type="entry name" value="Radical_SAM"/>
    <property type="match status" value="1"/>
</dbReference>
<comment type="subcellular location">
    <subcellularLocation>
        <location evidence="8">Cytoplasm</location>
    </subcellularLocation>
</comment>
<keyword evidence="3 8" id="KW-0808">Transferase</keyword>
<dbReference type="InterPro" id="IPR023404">
    <property type="entry name" value="rSAM_horseshoe"/>
</dbReference>
<dbReference type="RefSeq" id="WP_174673546.1">
    <property type="nucleotide sequence ID" value="NZ_CP054491.1"/>
</dbReference>
<name>A0A6N0HZ95_9GAMM</name>
<dbReference type="InterPro" id="IPR005840">
    <property type="entry name" value="Ribosomal_uS12_MeSTrfase_RimO"/>
</dbReference>
<dbReference type="PROSITE" id="PS01278">
    <property type="entry name" value="MTTASE_RADICAL"/>
    <property type="match status" value="1"/>
</dbReference>
<dbReference type="PROSITE" id="PS51918">
    <property type="entry name" value="RADICAL_SAM"/>
    <property type="match status" value="1"/>
</dbReference>
<keyword evidence="12" id="KW-0687">Ribonucleoprotein</keyword>
<organism evidence="12 13">
    <name type="scientific">Candidatus Reidiella endopervernicosa</name>
    <dbReference type="NCBI Taxonomy" id="2738883"/>
    <lineage>
        <taxon>Bacteria</taxon>
        <taxon>Pseudomonadati</taxon>
        <taxon>Pseudomonadota</taxon>
        <taxon>Gammaproteobacteria</taxon>
        <taxon>Candidatus Reidiella</taxon>
    </lineage>
</organism>
<feature type="binding site" evidence="8">
    <location>
        <position position="80"/>
    </location>
    <ligand>
        <name>[4Fe-4S] cluster</name>
        <dbReference type="ChEBI" id="CHEBI:49883"/>
        <label>1</label>
    </ligand>
</feature>
<dbReference type="SMART" id="SM00729">
    <property type="entry name" value="Elp3"/>
    <property type="match status" value="1"/>
</dbReference>
<evidence type="ECO:0000256" key="3">
    <source>
        <dbReference type="ARBA" id="ARBA00022679"/>
    </source>
</evidence>
<dbReference type="Gene3D" id="3.40.50.12160">
    <property type="entry name" value="Methylthiotransferase, N-terminal domain"/>
    <property type="match status" value="1"/>
</dbReference>
<evidence type="ECO:0000256" key="1">
    <source>
        <dbReference type="ARBA" id="ARBA00022485"/>
    </source>
</evidence>
<comment type="catalytic activity">
    <reaction evidence="8">
        <text>L-aspartate(89)-[ribosomal protein uS12]-hydrogen + (sulfur carrier)-SH + AH2 + 2 S-adenosyl-L-methionine = 3-methylsulfanyl-L-aspartate(89)-[ribosomal protein uS12]-hydrogen + (sulfur carrier)-H + 5'-deoxyadenosine + L-methionine + A + S-adenosyl-L-homocysteine + 2 H(+)</text>
        <dbReference type="Rhea" id="RHEA:37087"/>
        <dbReference type="Rhea" id="RHEA-COMP:10460"/>
        <dbReference type="Rhea" id="RHEA-COMP:10461"/>
        <dbReference type="Rhea" id="RHEA-COMP:14737"/>
        <dbReference type="Rhea" id="RHEA-COMP:14739"/>
        <dbReference type="ChEBI" id="CHEBI:13193"/>
        <dbReference type="ChEBI" id="CHEBI:15378"/>
        <dbReference type="ChEBI" id="CHEBI:17319"/>
        <dbReference type="ChEBI" id="CHEBI:17499"/>
        <dbReference type="ChEBI" id="CHEBI:29917"/>
        <dbReference type="ChEBI" id="CHEBI:29961"/>
        <dbReference type="ChEBI" id="CHEBI:57844"/>
        <dbReference type="ChEBI" id="CHEBI:57856"/>
        <dbReference type="ChEBI" id="CHEBI:59789"/>
        <dbReference type="ChEBI" id="CHEBI:64428"/>
        <dbReference type="ChEBI" id="CHEBI:73599"/>
        <dbReference type="EC" id="2.8.4.4"/>
    </reaction>
</comment>
<dbReference type="GO" id="GO:0006400">
    <property type="term" value="P:tRNA modification"/>
    <property type="evidence" value="ECO:0007669"/>
    <property type="project" value="InterPro"/>
</dbReference>
<evidence type="ECO:0000259" key="10">
    <source>
        <dbReference type="PROSITE" id="PS51449"/>
    </source>
</evidence>
<dbReference type="SFLD" id="SFLDG01061">
    <property type="entry name" value="methylthiotransferase"/>
    <property type="match status" value="1"/>
</dbReference>
<keyword evidence="12" id="KW-0689">Ribosomal protein</keyword>
<evidence type="ECO:0000256" key="2">
    <source>
        <dbReference type="ARBA" id="ARBA00022490"/>
    </source>
</evidence>
<reference evidence="12 13" key="1">
    <citation type="submission" date="2020-05" db="EMBL/GenBank/DDBJ databases">
        <title>Horizontal transmission and recombination maintain forever young bacterial symbiont genomes.</title>
        <authorList>
            <person name="Russell S.L."/>
            <person name="Pepper-Tunick E."/>
            <person name="Svedberg J."/>
            <person name="Byrne A."/>
            <person name="Ruelas Castillo J."/>
            <person name="Vollmers C."/>
            <person name="Beinart R.A."/>
            <person name="Corbett-Detig R."/>
        </authorList>
    </citation>
    <scope>NUCLEOTIDE SEQUENCE [LARGE SCALE GENOMIC DNA]</scope>
    <source>
        <strain evidence="12">Santa_Monica_outfall</strain>
    </source>
</reference>
<gene>
    <name evidence="8 12" type="primary">rimO</name>
    <name evidence="12" type="ORF">HUE57_16485</name>
</gene>
<dbReference type="FunFam" id="3.40.50.12160:FF:000002">
    <property type="entry name" value="Ribosomal protein S12 methylthiotransferase RimO"/>
    <property type="match status" value="1"/>
</dbReference>
<evidence type="ECO:0000256" key="8">
    <source>
        <dbReference type="HAMAP-Rule" id="MF_01865"/>
    </source>
</evidence>
<keyword evidence="5 8" id="KW-0479">Metal-binding</keyword>
<feature type="domain" description="TRAM" evidence="9">
    <location>
        <begin position="370"/>
        <end position="436"/>
    </location>
</feature>
<feature type="domain" description="Radical SAM core" evidence="11">
    <location>
        <begin position="132"/>
        <end position="367"/>
    </location>
</feature>
<keyword evidence="1 8" id="KW-0004">4Fe-4S</keyword>
<dbReference type="GO" id="GO:0035599">
    <property type="term" value="F:aspartic acid methylthiotransferase activity"/>
    <property type="evidence" value="ECO:0007669"/>
    <property type="project" value="TreeGrafter"/>
</dbReference>
<dbReference type="InterPro" id="IPR007197">
    <property type="entry name" value="rSAM"/>
</dbReference>
<feature type="domain" description="MTTase N-terminal" evidence="10">
    <location>
        <begin position="6"/>
        <end position="116"/>
    </location>
</feature>
<dbReference type="InterPro" id="IPR012340">
    <property type="entry name" value="NA-bd_OB-fold"/>
</dbReference>
<evidence type="ECO:0000259" key="9">
    <source>
        <dbReference type="PROSITE" id="PS50926"/>
    </source>
</evidence>
<dbReference type="Proteomes" id="UP000509658">
    <property type="component" value="Chromosome"/>
</dbReference>
<feature type="binding site" evidence="8">
    <location>
        <position position="153"/>
    </location>
    <ligand>
        <name>[4Fe-4S] cluster</name>
        <dbReference type="ChEBI" id="CHEBI:49883"/>
        <label>2</label>
        <note>4Fe-4S-S-AdoMet</note>
    </ligand>
</feature>
<feature type="binding site" evidence="8">
    <location>
        <position position="146"/>
    </location>
    <ligand>
        <name>[4Fe-4S] cluster</name>
        <dbReference type="ChEBI" id="CHEBI:49883"/>
        <label>2</label>
        <note>4Fe-4S-S-AdoMet</note>
    </ligand>
</feature>
<dbReference type="EMBL" id="CP054491">
    <property type="protein sequence ID" value="QKQ27703.1"/>
    <property type="molecule type" value="Genomic_DNA"/>
</dbReference>
<feature type="binding site" evidence="8">
    <location>
        <position position="15"/>
    </location>
    <ligand>
        <name>[4Fe-4S] cluster</name>
        <dbReference type="ChEBI" id="CHEBI:49883"/>
        <label>1</label>
    </ligand>
</feature>
<evidence type="ECO:0000256" key="5">
    <source>
        <dbReference type="ARBA" id="ARBA00022723"/>
    </source>
</evidence>
<sequence length="437" mass="48099">MNNQGGKIGFVSLGCPKATVDSERILTRLRAEGYQLAPDYDEANLVIVNTCGFIDSAVQESLDAISEAMDENGKVIVTGCLGADEGRIREVQPDVLAVTGPQAFEEVMEAVHGQLPEHNPHIDLLPPQGIKLTPRHYAYLKISEGCNQSCSFCIIPSMRGKLVSRPINEVLDEAERLAGAGVKELLVVSQDSGAYGVDTKYQTSFWQGRPVKSRLTEMAKILGDMGMWIRLHYPYPHIDELLTLMADGTILPYLDAPLQHASPPILKAMRRPANSENALRRIEQWRRDCPDLTLRSTFIVGFPGETEEDFETLLDFIEEAGIDRAGAFTYSAVEGATANELPGAVPEELKLERLERLMERQEEISADRLAAKVGRKMRVLVDDIEGDLAIARSGGDAPEVDGVVIINDGGELPVGEFVEVEIDASDAHDLWAHRIER</sequence>
<dbReference type="InterPro" id="IPR020612">
    <property type="entry name" value="Methylthiotransferase_CS"/>
</dbReference>
<dbReference type="PANTHER" id="PTHR43837:SF1">
    <property type="entry name" value="RIBOSOMAL PROTEIN US12 METHYLTHIOTRANSFERASE RIMO"/>
    <property type="match status" value="1"/>
</dbReference>
<dbReference type="GO" id="GO:0005840">
    <property type="term" value="C:ribosome"/>
    <property type="evidence" value="ECO:0007669"/>
    <property type="project" value="UniProtKB-KW"/>
</dbReference>
<dbReference type="KEGG" id="rev:HUE57_16485"/>
<evidence type="ECO:0000256" key="6">
    <source>
        <dbReference type="ARBA" id="ARBA00023004"/>
    </source>
</evidence>
<protein>
    <recommendedName>
        <fullName evidence="8">Ribosomal protein uS12 methylthiotransferase RimO</fullName>
        <shortName evidence="8">uS12 MTTase</shortName>
        <shortName evidence="8">uS12 methylthiotransferase</shortName>
        <ecNumber evidence="8">2.8.4.4</ecNumber>
    </recommendedName>
    <alternativeName>
        <fullName evidence="8">Ribosomal protein uS12 (aspartate-C(3))-methylthiotransferase</fullName>
    </alternativeName>
    <alternativeName>
        <fullName evidence="8">Ribosome maturation factor RimO</fullName>
    </alternativeName>
</protein>
<dbReference type="InterPro" id="IPR002792">
    <property type="entry name" value="TRAM_dom"/>
</dbReference>
<evidence type="ECO:0000256" key="4">
    <source>
        <dbReference type="ARBA" id="ARBA00022691"/>
    </source>
</evidence>
<dbReference type="SUPFAM" id="SSF102114">
    <property type="entry name" value="Radical SAM enzymes"/>
    <property type="match status" value="1"/>
</dbReference>
<dbReference type="Pfam" id="PF18693">
    <property type="entry name" value="TRAM_2"/>
    <property type="match status" value="1"/>
</dbReference>
<dbReference type="EC" id="2.8.4.4" evidence="8"/>
<dbReference type="GO" id="GO:0051539">
    <property type="term" value="F:4 iron, 4 sulfur cluster binding"/>
    <property type="evidence" value="ECO:0007669"/>
    <property type="project" value="UniProtKB-UniRule"/>
</dbReference>